<keyword evidence="3" id="KW-1185">Reference proteome</keyword>
<reference evidence="2" key="2">
    <citation type="submission" date="2025-09" db="UniProtKB">
        <authorList>
            <consortium name="Ensembl"/>
        </authorList>
    </citation>
    <scope>IDENTIFICATION</scope>
</reference>
<keyword evidence="1" id="KW-0732">Signal</keyword>
<feature type="signal peptide" evidence="1">
    <location>
        <begin position="1"/>
        <end position="22"/>
    </location>
</feature>
<reference evidence="2" key="1">
    <citation type="submission" date="2025-08" db="UniProtKB">
        <authorList>
            <consortium name="Ensembl"/>
        </authorList>
    </citation>
    <scope>IDENTIFICATION</scope>
</reference>
<dbReference type="AlphaFoldDB" id="A0A3Q2P2A7"/>
<evidence type="ECO:0000256" key="1">
    <source>
        <dbReference type="SAM" id="SignalP"/>
    </source>
</evidence>
<sequence>MDQCVLLCFLCLYSSHTEPVSAGGFPLHCCFMLAQYEGLQQRHRQCRRLPTVALRSFIRSEGCLSRLDAIC</sequence>
<evidence type="ECO:0000313" key="2">
    <source>
        <dbReference type="Ensembl" id="ENSFHEP00000006129.1"/>
    </source>
</evidence>
<feature type="chain" id="PRO_5018735479" description="Secreted protein" evidence="1">
    <location>
        <begin position="23"/>
        <end position="71"/>
    </location>
</feature>
<name>A0A3Q2P2A7_FUNHE</name>
<evidence type="ECO:0000313" key="3">
    <source>
        <dbReference type="Proteomes" id="UP000265000"/>
    </source>
</evidence>
<protein>
    <recommendedName>
        <fullName evidence="4">Secreted protein</fullName>
    </recommendedName>
</protein>
<organism evidence="2 3">
    <name type="scientific">Fundulus heteroclitus</name>
    <name type="common">Killifish</name>
    <name type="synonym">Mummichog</name>
    <dbReference type="NCBI Taxonomy" id="8078"/>
    <lineage>
        <taxon>Eukaryota</taxon>
        <taxon>Metazoa</taxon>
        <taxon>Chordata</taxon>
        <taxon>Craniata</taxon>
        <taxon>Vertebrata</taxon>
        <taxon>Euteleostomi</taxon>
        <taxon>Actinopterygii</taxon>
        <taxon>Neopterygii</taxon>
        <taxon>Teleostei</taxon>
        <taxon>Neoteleostei</taxon>
        <taxon>Acanthomorphata</taxon>
        <taxon>Ovalentaria</taxon>
        <taxon>Atherinomorphae</taxon>
        <taxon>Cyprinodontiformes</taxon>
        <taxon>Fundulidae</taxon>
        <taxon>Fundulus</taxon>
    </lineage>
</organism>
<proteinExistence type="predicted"/>
<evidence type="ECO:0008006" key="4">
    <source>
        <dbReference type="Google" id="ProtNLM"/>
    </source>
</evidence>
<accession>A0A3Q2P2A7</accession>
<dbReference type="Proteomes" id="UP000265000">
    <property type="component" value="Unplaced"/>
</dbReference>
<dbReference type="Ensembl" id="ENSFHET00000006025.1">
    <property type="protein sequence ID" value="ENSFHEP00000006129.1"/>
    <property type="gene ID" value="ENSFHEG00000007137.1"/>
</dbReference>